<dbReference type="EMBL" id="FMXC01000006">
    <property type="protein sequence ID" value="SDA48205.1"/>
    <property type="molecule type" value="Genomic_DNA"/>
</dbReference>
<gene>
    <name evidence="1" type="ORF">SAMN02983011_00816</name>
</gene>
<dbReference type="Proteomes" id="UP000181860">
    <property type="component" value="Unassembled WGS sequence"/>
</dbReference>
<sequence length="88" mass="10288">MVKIRKATMKDLNDIVKIESDAFHMSKEMTEKDMIGRIKNYPDTFLVLKKKGKSLLMFLDQLLRNVTLKISFILKTTPIKKGMHTKLF</sequence>
<dbReference type="Gene3D" id="3.40.630.30">
    <property type="match status" value="1"/>
</dbReference>
<organism evidence="1 2">
    <name type="scientific">Lactobacillus kefiranofaciens</name>
    <dbReference type="NCBI Taxonomy" id="267818"/>
    <lineage>
        <taxon>Bacteria</taxon>
        <taxon>Bacillati</taxon>
        <taxon>Bacillota</taxon>
        <taxon>Bacilli</taxon>
        <taxon>Lactobacillales</taxon>
        <taxon>Lactobacillaceae</taxon>
        <taxon>Lactobacillus</taxon>
    </lineage>
</organism>
<proteinExistence type="predicted"/>
<keyword evidence="2" id="KW-1185">Reference proteome</keyword>
<comment type="caution">
    <text evidence="1">The sequence shown here is derived from an EMBL/GenBank/DDBJ whole genome shotgun (WGS) entry which is preliminary data.</text>
</comment>
<accession>A0ABY0MAM0</accession>
<evidence type="ECO:0008006" key="3">
    <source>
        <dbReference type="Google" id="ProtNLM"/>
    </source>
</evidence>
<evidence type="ECO:0000313" key="2">
    <source>
        <dbReference type="Proteomes" id="UP000181860"/>
    </source>
</evidence>
<evidence type="ECO:0000313" key="1">
    <source>
        <dbReference type="EMBL" id="SDA48205.1"/>
    </source>
</evidence>
<protein>
    <recommendedName>
        <fullName evidence="3">Acetyltransferase</fullName>
    </recommendedName>
</protein>
<name>A0ABY0MAM0_9LACO</name>
<reference evidence="1 2" key="1">
    <citation type="submission" date="2016-10" db="EMBL/GenBank/DDBJ databases">
        <authorList>
            <person name="Varghese N."/>
            <person name="Submissions S."/>
        </authorList>
    </citation>
    <scope>NUCLEOTIDE SEQUENCE [LARGE SCALE GENOMIC DNA]</scope>
    <source>
        <strain evidence="1 2">ATCC 43761</strain>
    </source>
</reference>